<dbReference type="SUPFAM" id="SSF48239">
    <property type="entry name" value="Terpenoid cyclases/Protein prenyltransferases"/>
    <property type="match status" value="1"/>
</dbReference>
<evidence type="ECO:0000313" key="6">
    <source>
        <dbReference type="Proteomes" id="UP000275267"/>
    </source>
</evidence>
<dbReference type="InterPro" id="IPR036965">
    <property type="entry name" value="Terpene_synth_N_sf"/>
</dbReference>
<dbReference type="Pfam" id="PF01397">
    <property type="entry name" value="Terpene_synth"/>
    <property type="match status" value="1"/>
</dbReference>
<keyword evidence="6" id="KW-1185">Reference proteome</keyword>
<dbReference type="Gene3D" id="1.50.10.130">
    <property type="entry name" value="Terpene synthase, N-terminal domain"/>
    <property type="match status" value="1"/>
</dbReference>
<reference evidence="6" key="1">
    <citation type="journal article" date="2019" name="Nat. Commun.">
        <title>The genome of broomcorn millet.</title>
        <authorList>
            <person name="Zou C."/>
            <person name="Miki D."/>
            <person name="Li D."/>
            <person name="Tang Q."/>
            <person name="Xiao L."/>
            <person name="Rajput S."/>
            <person name="Deng P."/>
            <person name="Jia W."/>
            <person name="Huang R."/>
            <person name="Zhang M."/>
            <person name="Sun Y."/>
            <person name="Hu J."/>
            <person name="Fu X."/>
            <person name="Schnable P.S."/>
            <person name="Li F."/>
            <person name="Zhang H."/>
            <person name="Feng B."/>
            <person name="Zhu X."/>
            <person name="Liu R."/>
            <person name="Schnable J.C."/>
            <person name="Zhu J.-K."/>
            <person name="Zhang H."/>
        </authorList>
    </citation>
    <scope>NUCLEOTIDE SEQUENCE [LARGE SCALE GENOMIC DNA]</scope>
</reference>
<evidence type="ECO:0000256" key="2">
    <source>
        <dbReference type="ARBA" id="ARBA00022723"/>
    </source>
</evidence>
<organism evidence="5 6">
    <name type="scientific">Panicum miliaceum</name>
    <name type="common">Proso millet</name>
    <name type="synonym">Broomcorn millet</name>
    <dbReference type="NCBI Taxonomy" id="4540"/>
    <lineage>
        <taxon>Eukaryota</taxon>
        <taxon>Viridiplantae</taxon>
        <taxon>Streptophyta</taxon>
        <taxon>Embryophyta</taxon>
        <taxon>Tracheophyta</taxon>
        <taxon>Spermatophyta</taxon>
        <taxon>Magnoliopsida</taxon>
        <taxon>Liliopsida</taxon>
        <taxon>Poales</taxon>
        <taxon>Poaceae</taxon>
        <taxon>PACMAD clade</taxon>
        <taxon>Panicoideae</taxon>
        <taxon>Panicodae</taxon>
        <taxon>Paniceae</taxon>
        <taxon>Panicinae</taxon>
        <taxon>Panicum</taxon>
        <taxon>Panicum sect. Panicum</taxon>
    </lineage>
</organism>
<dbReference type="InterPro" id="IPR005630">
    <property type="entry name" value="Terpene_synthase_metal-bd"/>
</dbReference>
<evidence type="ECO:0000259" key="4">
    <source>
        <dbReference type="Pfam" id="PF03936"/>
    </source>
</evidence>
<dbReference type="OrthoDB" id="1877784at2759"/>
<dbReference type="EMBL" id="PQIB02000005">
    <property type="protein sequence ID" value="RLN18958.1"/>
    <property type="molecule type" value="Genomic_DNA"/>
</dbReference>
<dbReference type="InterPro" id="IPR050148">
    <property type="entry name" value="Terpene_synthase-like"/>
</dbReference>
<feature type="domain" description="Terpene synthase metal-binding" evidence="4">
    <location>
        <begin position="370"/>
        <end position="493"/>
    </location>
</feature>
<evidence type="ECO:0000256" key="1">
    <source>
        <dbReference type="ARBA" id="ARBA00001946"/>
    </source>
</evidence>
<dbReference type="GO" id="GO:0016102">
    <property type="term" value="P:diterpenoid biosynthetic process"/>
    <property type="evidence" value="ECO:0007669"/>
    <property type="project" value="InterPro"/>
</dbReference>
<dbReference type="AlphaFoldDB" id="A0A3L6SDD0"/>
<evidence type="ECO:0000259" key="3">
    <source>
        <dbReference type="Pfam" id="PF01397"/>
    </source>
</evidence>
<dbReference type="PANTHER" id="PTHR31225:SF230">
    <property type="entry name" value="TERPENE SYNTHASE TPS27"/>
    <property type="match status" value="1"/>
</dbReference>
<gene>
    <name evidence="5" type="ORF">C2845_PM02G26220</name>
</gene>
<name>A0A3L6SDD0_PANMI</name>
<dbReference type="CDD" id="cd00684">
    <property type="entry name" value="Terpene_cyclase_plant_C1"/>
    <property type="match status" value="1"/>
</dbReference>
<dbReference type="PANTHER" id="PTHR31225">
    <property type="entry name" value="OS04G0344100 PROTEIN-RELATED"/>
    <property type="match status" value="1"/>
</dbReference>
<dbReference type="Pfam" id="PF03936">
    <property type="entry name" value="Terpene_synth_C"/>
    <property type="match status" value="1"/>
</dbReference>
<dbReference type="InterPro" id="IPR044814">
    <property type="entry name" value="Terpene_cyclase_plant_C1"/>
</dbReference>
<keyword evidence="2" id="KW-0479">Metal-binding</keyword>
<dbReference type="InterPro" id="IPR008949">
    <property type="entry name" value="Isoprenoid_synthase_dom_sf"/>
</dbReference>
<comment type="caution">
    <text evidence="5">The sequence shown here is derived from an EMBL/GenBank/DDBJ whole genome shotgun (WGS) entry which is preliminary data.</text>
</comment>
<dbReference type="SUPFAM" id="SSF48576">
    <property type="entry name" value="Terpenoid synthases"/>
    <property type="match status" value="1"/>
</dbReference>
<sequence>MARGSVQQLVLRLIGAMGTCDPAAVAPASEEAELPAAAGGRSTRDGAPALQAYTPSPWGDFFLSHQPCTPSQLLCMKERARLKEEEVRQIVRDTFASSSDMALKLELVDTLQRIRVAYRYGQEIDELLRAVRRDAQHQEGGRDDELYVTSLRFYLLRKHGCSVSSDVFRKFRDDQGNFASDDDVNGLLMLYDAAHLRTRGEEVLDGAVTFTKIRLQSVMDSLEPELTKEVRCTLDTPRCRRVQRVEARRYISVYEQKAAARSDAILELAKLDYNILQALYCDELRSLTIWWKDLRSRADLRFAREKSGGDYSYSRILLTKFFKLVSLIDDFCDSYSTTEESEKFTMAIERWDEEDAELFPAYMKALYINFIDITQCYHAEVKWRDERYIQAKVEEHLQLSAPSSACMRITNLAFISLGDVATREDIGWVSSYPKIIRGVCIIARISNDIMSHEREQASEHVVSTVQTCMKEYGFTVEQAKGKLGALIDEAWMDIVEACLDGGNLMALLEKVVNLARGMDHMYKRDDAYTFSLGLKDTIASAFMDSL</sequence>
<accession>A0A3L6SDD0</accession>
<dbReference type="Proteomes" id="UP000275267">
    <property type="component" value="Unassembled WGS sequence"/>
</dbReference>
<dbReference type="STRING" id="4540.A0A3L6SDD0"/>
<dbReference type="InterPro" id="IPR008930">
    <property type="entry name" value="Terpenoid_cyclase/PrenylTrfase"/>
</dbReference>
<dbReference type="Gene3D" id="1.10.600.10">
    <property type="entry name" value="Farnesyl Diphosphate Synthase"/>
    <property type="match status" value="2"/>
</dbReference>
<dbReference type="GO" id="GO:0000287">
    <property type="term" value="F:magnesium ion binding"/>
    <property type="evidence" value="ECO:0007669"/>
    <property type="project" value="InterPro"/>
</dbReference>
<evidence type="ECO:0000313" key="5">
    <source>
        <dbReference type="EMBL" id="RLN18958.1"/>
    </source>
</evidence>
<feature type="domain" description="Terpene synthase N-terminal" evidence="3">
    <location>
        <begin position="58"/>
        <end position="234"/>
    </location>
</feature>
<dbReference type="InterPro" id="IPR001906">
    <property type="entry name" value="Terpene_synth_N"/>
</dbReference>
<comment type="cofactor">
    <cofactor evidence="1">
        <name>Mg(2+)</name>
        <dbReference type="ChEBI" id="CHEBI:18420"/>
    </cofactor>
</comment>
<dbReference type="GO" id="GO:0010333">
    <property type="term" value="F:terpene synthase activity"/>
    <property type="evidence" value="ECO:0007669"/>
    <property type="project" value="InterPro"/>
</dbReference>
<protein>
    <submittedName>
        <fullName evidence="5">Uncharacterized protein</fullName>
    </submittedName>
</protein>
<proteinExistence type="predicted"/>